<gene>
    <name evidence="13" type="ORF">BS47DRAFT_1351142</name>
</gene>
<dbReference type="PIRSF" id="PIRSF017126">
    <property type="entry name" value="Condensin_H"/>
    <property type="match status" value="1"/>
</dbReference>
<dbReference type="OrthoDB" id="362021at2759"/>
<evidence type="ECO:0000313" key="13">
    <source>
        <dbReference type="EMBL" id="KAF9507737.1"/>
    </source>
</evidence>
<dbReference type="InterPro" id="IPR022816">
    <property type="entry name" value="Condensin_barren_su2"/>
</dbReference>
<evidence type="ECO:0000256" key="5">
    <source>
        <dbReference type="ARBA" id="ARBA00022454"/>
    </source>
</evidence>
<dbReference type="EMBL" id="MU129073">
    <property type="protein sequence ID" value="KAF9507737.1"/>
    <property type="molecule type" value="Genomic_DNA"/>
</dbReference>
<dbReference type="GO" id="GO:0005737">
    <property type="term" value="C:cytoplasm"/>
    <property type="evidence" value="ECO:0007669"/>
    <property type="project" value="UniProtKB-SubCell"/>
</dbReference>
<keyword evidence="5" id="KW-0158">Chromosome</keyword>
<dbReference type="PANTHER" id="PTHR13108">
    <property type="entry name" value="CONDENSIN COMPLEX SUBUNIT 2"/>
    <property type="match status" value="1"/>
</dbReference>
<name>A0A9P6ALH6_9AGAM</name>
<comment type="subcellular location">
    <subcellularLocation>
        <location evidence="1">Chromosome</location>
    </subcellularLocation>
    <subcellularLocation>
        <location evidence="2">Cytoplasm</location>
    </subcellularLocation>
</comment>
<evidence type="ECO:0000256" key="8">
    <source>
        <dbReference type="ARBA" id="ARBA00022776"/>
    </source>
</evidence>
<protein>
    <recommendedName>
        <fullName evidence="4 11">Condensin complex subunit 2</fullName>
    </recommendedName>
</protein>
<feature type="region of interest" description="Disordered" evidence="12">
    <location>
        <begin position="726"/>
        <end position="746"/>
    </location>
</feature>
<comment type="similarity">
    <text evidence="3 11">Belongs to the CND2 (condensin subunit 2) family.</text>
</comment>
<accession>A0A9P6ALH6</accession>
<dbReference type="PANTHER" id="PTHR13108:SF9">
    <property type="entry name" value="CONDENSIN COMPLEX SUBUNIT 2"/>
    <property type="match status" value="1"/>
</dbReference>
<evidence type="ECO:0000256" key="9">
    <source>
        <dbReference type="ARBA" id="ARBA00023067"/>
    </source>
</evidence>
<dbReference type="GO" id="GO:0003682">
    <property type="term" value="F:chromatin binding"/>
    <property type="evidence" value="ECO:0007669"/>
    <property type="project" value="TreeGrafter"/>
</dbReference>
<keyword evidence="10 11" id="KW-0131">Cell cycle</keyword>
<comment type="caution">
    <text evidence="13">The sequence shown here is derived from an EMBL/GenBank/DDBJ whole genome shotgun (WGS) entry which is preliminary data.</text>
</comment>
<evidence type="ECO:0000256" key="3">
    <source>
        <dbReference type="ARBA" id="ARBA00009471"/>
    </source>
</evidence>
<evidence type="ECO:0000256" key="1">
    <source>
        <dbReference type="ARBA" id="ARBA00004286"/>
    </source>
</evidence>
<proteinExistence type="inferred from homology"/>
<evidence type="ECO:0000256" key="11">
    <source>
        <dbReference type="PIRNR" id="PIRNR017126"/>
    </source>
</evidence>
<organism evidence="13 14">
    <name type="scientific">Hydnum rufescens UP504</name>
    <dbReference type="NCBI Taxonomy" id="1448309"/>
    <lineage>
        <taxon>Eukaryota</taxon>
        <taxon>Fungi</taxon>
        <taxon>Dikarya</taxon>
        <taxon>Basidiomycota</taxon>
        <taxon>Agaricomycotina</taxon>
        <taxon>Agaricomycetes</taxon>
        <taxon>Cantharellales</taxon>
        <taxon>Hydnaceae</taxon>
        <taxon>Hydnum</taxon>
    </lineage>
</organism>
<evidence type="ECO:0000256" key="7">
    <source>
        <dbReference type="ARBA" id="ARBA00022618"/>
    </source>
</evidence>
<feature type="region of interest" description="Disordered" evidence="12">
    <location>
        <begin position="252"/>
        <end position="283"/>
    </location>
</feature>
<evidence type="ECO:0000256" key="6">
    <source>
        <dbReference type="ARBA" id="ARBA00022490"/>
    </source>
</evidence>
<dbReference type="Proteomes" id="UP000886523">
    <property type="component" value="Unassembled WGS sequence"/>
</dbReference>
<feature type="compositionally biased region" description="Acidic residues" evidence="12">
    <location>
        <begin position="260"/>
        <end position="274"/>
    </location>
</feature>
<evidence type="ECO:0000313" key="14">
    <source>
        <dbReference type="Proteomes" id="UP000886523"/>
    </source>
</evidence>
<reference evidence="13" key="1">
    <citation type="journal article" date="2020" name="Nat. Commun.">
        <title>Large-scale genome sequencing of mycorrhizal fungi provides insights into the early evolution of symbiotic traits.</title>
        <authorList>
            <person name="Miyauchi S."/>
            <person name="Kiss E."/>
            <person name="Kuo A."/>
            <person name="Drula E."/>
            <person name="Kohler A."/>
            <person name="Sanchez-Garcia M."/>
            <person name="Morin E."/>
            <person name="Andreopoulos B."/>
            <person name="Barry K.W."/>
            <person name="Bonito G."/>
            <person name="Buee M."/>
            <person name="Carver A."/>
            <person name="Chen C."/>
            <person name="Cichocki N."/>
            <person name="Clum A."/>
            <person name="Culley D."/>
            <person name="Crous P.W."/>
            <person name="Fauchery L."/>
            <person name="Girlanda M."/>
            <person name="Hayes R.D."/>
            <person name="Keri Z."/>
            <person name="LaButti K."/>
            <person name="Lipzen A."/>
            <person name="Lombard V."/>
            <person name="Magnuson J."/>
            <person name="Maillard F."/>
            <person name="Murat C."/>
            <person name="Nolan M."/>
            <person name="Ohm R.A."/>
            <person name="Pangilinan J."/>
            <person name="Pereira M.F."/>
            <person name="Perotto S."/>
            <person name="Peter M."/>
            <person name="Pfister S."/>
            <person name="Riley R."/>
            <person name="Sitrit Y."/>
            <person name="Stielow J.B."/>
            <person name="Szollosi G."/>
            <person name="Zifcakova L."/>
            <person name="Stursova M."/>
            <person name="Spatafora J.W."/>
            <person name="Tedersoo L."/>
            <person name="Vaario L.M."/>
            <person name="Yamada A."/>
            <person name="Yan M."/>
            <person name="Wang P."/>
            <person name="Xu J."/>
            <person name="Bruns T."/>
            <person name="Baldrian P."/>
            <person name="Vilgalys R."/>
            <person name="Dunand C."/>
            <person name="Henrissat B."/>
            <person name="Grigoriev I.V."/>
            <person name="Hibbett D."/>
            <person name="Nagy L.G."/>
            <person name="Martin F.M."/>
        </authorList>
    </citation>
    <scope>NUCLEOTIDE SEQUENCE</scope>
    <source>
        <strain evidence="13">UP504</strain>
    </source>
</reference>
<dbReference type="Pfam" id="PF05786">
    <property type="entry name" value="Cnd2"/>
    <property type="match status" value="2"/>
</dbReference>
<keyword evidence="9 11" id="KW-0226">DNA condensation</keyword>
<dbReference type="GO" id="GO:0007076">
    <property type="term" value="P:mitotic chromosome condensation"/>
    <property type="evidence" value="ECO:0007669"/>
    <property type="project" value="InterPro"/>
</dbReference>
<dbReference type="AlphaFoldDB" id="A0A9P6ALH6"/>
<evidence type="ECO:0000256" key="10">
    <source>
        <dbReference type="ARBA" id="ARBA00023306"/>
    </source>
</evidence>
<keyword evidence="6" id="KW-0963">Cytoplasm</keyword>
<evidence type="ECO:0000256" key="2">
    <source>
        <dbReference type="ARBA" id="ARBA00004496"/>
    </source>
</evidence>
<evidence type="ECO:0000256" key="12">
    <source>
        <dbReference type="SAM" id="MobiDB-lite"/>
    </source>
</evidence>
<sequence length="829" mass="91699">MPARRKAQFVGSPATTEEEGPAQNDPPSDFDDTSVSRPITGPRKSKGKRRASAVFADASNGDIRVPLTPHSDSPANPLKRPLPQTKAGGFIEVDDRAEKRKRRKSARISFISPSEEDPANAIPREMSGSDLKRGAASPARDSATRPRLSSGGPQRINAVAPSPLPVVSIDVMNSNFEEWMKMATDNKINATNSWNFALIDYFHDMSLLRNTDDNSINFQKASFTLDGCVKIWTSRVDSVGTETGKLLSNLAQENGKGNVDDAEEEGAGDVDGEDGEKGRKRKVHRTEATLAKSYSQLQVKKLDLDFAVDPLFRKTRAEFDEGGRWMRVVFDSGGSNILDEEEEEPDMHQTIDLSDIRANFLPSLDTLETRSIAQDLSSFRFSSDPKDLDFTFISKPHDGPPITLSTAILSLVTVMMGIWGADVQDFFTGEQAVHGDAPDSGGFDFGNDYDGEDVGPSLGGVSGVSTIGGMEPFDPRRAPNERDLVMAMNDNGEDMLDYFDSNFMRNWAGPEHWKLRRPVKKAEGTNDAPKPKREKVVFKIAFLDPPEQTAKQMFVPASKPSMIVLPAKSGATNQSQKGLSKGGRVKKAVKRDHHLLPDDMHFTSQQLLRLFLKPKFTLKMRRYGAASGQLDENGDGEVDQHFWAQANQNGGDDIDQTQGGGPIPFNTQFFHDDFDDGPGFDDDVDPDGGELRVRPEFVNYARKAKRVDVRRLKDNIWKGLKIMTPSDVEPGDDGRVPEDSLTDPTQPRKFESVIQGLRKSYTRDKMEEISTSFCFICLLHLANERGLKIEAGEDSTVEDDSDRVEERDRSVGDIWSLKVFRDPTASASA</sequence>
<dbReference type="GO" id="GO:0000796">
    <property type="term" value="C:condensin complex"/>
    <property type="evidence" value="ECO:0007669"/>
    <property type="project" value="InterPro"/>
</dbReference>
<keyword evidence="8 11" id="KW-0498">Mitosis</keyword>
<keyword evidence="14" id="KW-1185">Reference proteome</keyword>
<dbReference type="GO" id="GO:0051301">
    <property type="term" value="P:cell division"/>
    <property type="evidence" value="ECO:0007669"/>
    <property type="project" value="UniProtKB-KW"/>
</dbReference>
<comment type="function">
    <text evidence="11">Regulatory subunit of the condensin complex, a complex required for conversion of interphase chromatin into mitotic-like condense chromosomes.</text>
</comment>
<feature type="region of interest" description="Disordered" evidence="12">
    <location>
        <begin position="1"/>
        <end position="159"/>
    </location>
</feature>
<keyword evidence="7 11" id="KW-0132">Cell division</keyword>
<evidence type="ECO:0000256" key="4">
    <source>
        <dbReference type="ARBA" id="ARBA00016065"/>
    </source>
</evidence>